<evidence type="ECO:0000313" key="1">
    <source>
        <dbReference type="EMBL" id="OCH87885.1"/>
    </source>
</evidence>
<reference evidence="1 2" key="1">
    <citation type="submission" date="2016-07" db="EMBL/GenBank/DDBJ databases">
        <title>Draft genome of the white-rot fungus Obba rivulosa 3A-2.</title>
        <authorList>
            <consortium name="DOE Joint Genome Institute"/>
            <person name="Miettinen O."/>
            <person name="Riley R."/>
            <person name="Acob R."/>
            <person name="Barry K."/>
            <person name="Cullen D."/>
            <person name="De Vries R."/>
            <person name="Hainaut M."/>
            <person name="Hatakka A."/>
            <person name="Henrissat B."/>
            <person name="Hilden K."/>
            <person name="Kuo R."/>
            <person name="Labutti K."/>
            <person name="Lipzen A."/>
            <person name="Makela M.R."/>
            <person name="Sandor L."/>
            <person name="Spatafora J.W."/>
            <person name="Grigoriev I.V."/>
            <person name="Hibbett D.S."/>
        </authorList>
    </citation>
    <scope>NUCLEOTIDE SEQUENCE [LARGE SCALE GENOMIC DNA]</scope>
    <source>
        <strain evidence="1 2">3A-2</strain>
    </source>
</reference>
<gene>
    <name evidence="1" type="ORF">OBBRIDRAFT_889502</name>
</gene>
<keyword evidence="2" id="KW-1185">Reference proteome</keyword>
<accession>A0A8E2AYP8</accession>
<protein>
    <submittedName>
        <fullName evidence="1">Uncharacterized protein</fullName>
    </submittedName>
</protein>
<sequence>MFPLLLVGHVTIDDDLETSHDFQRATTWVTVDIQLPEDVITIVHNFSPVSKPSILPLLVMLKTFPFIRRSNVHSVALNFLFRAWMLPVILNELASQVTAVIQASEGLTSLSLVPFQ</sequence>
<dbReference type="AlphaFoldDB" id="A0A8E2AYP8"/>
<organism evidence="1 2">
    <name type="scientific">Obba rivulosa</name>
    <dbReference type="NCBI Taxonomy" id="1052685"/>
    <lineage>
        <taxon>Eukaryota</taxon>
        <taxon>Fungi</taxon>
        <taxon>Dikarya</taxon>
        <taxon>Basidiomycota</taxon>
        <taxon>Agaricomycotina</taxon>
        <taxon>Agaricomycetes</taxon>
        <taxon>Polyporales</taxon>
        <taxon>Gelatoporiaceae</taxon>
        <taxon>Obba</taxon>
    </lineage>
</organism>
<dbReference type="EMBL" id="KV722470">
    <property type="protein sequence ID" value="OCH87885.1"/>
    <property type="molecule type" value="Genomic_DNA"/>
</dbReference>
<dbReference type="Proteomes" id="UP000250043">
    <property type="component" value="Unassembled WGS sequence"/>
</dbReference>
<name>A0A8E2AYP8_9APHY</name>
<evidence type="ECO:0000313" key="2">
    <source>
        <dbReference type="Proteomes" id="UP000250043"/>
    </source>
</evidence>
<proteinExistence type="predicted"/>